<evidence type="ECO:0000256" key="5">
    <source>
        <dbReference type="ARBA" id="ARBA00022958"/>
    </source>
</evidence>
<dbReference type="GO" id="GO:0006813">
    <property type="term" value="P:potassium ion transport"/>
    <property type="evidence" value="ECO:0007669"/>
    <property type="project" value="UniProtKB-KW"/>
</dbReference>
<evidence type="ECO:0000256" key="2">
    <source>
        <dbReference type="ARBA" id="ARBA00022448"/>
    </source>
</evidence>
<evidence type="ECO:0000256" key="3">
    <source>
        <dbReference type="ARBA" id="ARBA00022538"/>
    </source>
</evidence>
<reference evidence="14" key="1">
    <citation type="submission" date="2023-03" db="UniProtKB">
        <authorList>
            <consortium name="EnsemblPlants"/>
        </authorList>
    </citation>
    <scope>IDENTIFICATION</scope>
</reference>
<dbReference type="GO" id="GO:0006885">
    <property type="term" value="P:regulation of pH"/>
    <property type="evidence" value="ECO:0007669"/>
    <property type="project" value="TreeGrafter"/>
</dbReference>
<dbReference type="PANTHER" id="PTHR32468:SF164">
    <property type="entry name" value="OS05G0485000 PROTEIN"/>
    <property type="match status" value="1"/>
</dbReference>
<evidence type="ECO:0000259" key="12">
    <source>
        <dbReference type="Pfam" id="PF23256"/>
    </source>
</evidence>
<feature type="domain" description="Cation/H(+) antiporter C-terminal" evidence="13">
    <location>
        <begin position="655"/>
        <end position="799"/>
    </location>
</feature>
<feature type="transmembrane region" description="Helical" evidence="10">
    <location>
        <begin position="408"/>
        <end position="429"/>
    </location>
</feature>
<keyword evidence="7" id="KW-0406">Ion transport</keyword>
<name>A0A9I9DY54_CUCME</name>
<keyword evidence="5" id="KW-0630">Potassium</keyword>
<dbReference type="EnsemblPlants" id="MELO3C025687.2.1">
    <property type="protein sequence ID" value="MELO3C025687.2.1"/>
    <property type="gene ID" value="MELO3C025687.2"/>
</dbReference>
<dbReference type="Pfam" id="PF23259">
    <property type="entry name" value="CHX17_C"/>
    <property type="match status" value="1"/>
</dbReference>
<evidence type="ECO:0000256" key="6">
    <source>
        <dbReference type="ARBA" id="ARBA00022989"/>
    </source>
</evidence>
<evidence type="ECO:0008006" key="15">
    <source>
        <dbReference type="Google" id="ProtNLM"/>
    </source>
</evidence>
<keyword evidence="4 10" id="KW-0812">Transmembrane</keyword>
<evidence type="ECO:0000313" key="14">
    <source>
        <dbReference type="EnsemblPlants" id="MELO3C025687.2.1"/>
    </source>
</evidence>
<dbReference type="GO" id="GO:0012505">
    <property type="term" value="C:endomembrane system"/>
    <property type="evidence" value="ECO:0007669"/>
    <property type="project" value="TreeGrafter"/>
</dbReference>
<dbReference type="GO" id="GO:0015297">
    <property type="term" value="F:antiporter activity"/>
    <property type="evidence" value="ECO:0007669"/>
    <property type="project" value="InterPro"/>
</dbReference>
<dbReference type="InterPro" id="IPR057290">
    <property type="entry name" value="CHX17_C"/>
</dbReference>
<feature type="transmembrane region" description="Helical" evidence="10">
    <location>
        <begin position="243"/>
        <end position="265"/>
    </location>
</feature>
<dbReference type="Pfam" id="PF00999">
    <property type="entry name" value="Na_H_Exchanger"/>
    <property type="match status" value="1"/>
</dbReference>
<dbReference type="InterPro" id="IPR050794">
    <property type="entry name" value="CPA2_transporter"/>
</dbReference>
<evidence type="ECO:0000259" key="11">
    <source>
        <dbReference type="Pfam" id="PF00999"/>
    </source>
</evidence>
<feature type="transmembrane region" description="Helical" evidence="10">
    <location>
        <begin position="441"/>
        <end position="462"/>
    </location>
</feature>
<dbReference type="Gene3D" id="1.20.1530.20">
    <property type="match status" value="1"/>
</dbReference>
<dbReference type="Pfam" id="PF23256">
    <property type="entry name" value="CHX17_2nd"/>
    <property type="match status" value="1"/>
</dbReference>
<feature type="domain" description="Cation/H+ exchanger transmembrane" evidence="11">
    <location>
        <begin position="311"/>
        <end position="457"/>
    </location>
</feature>
<protein>
    <recommendedName>
        <fullName evidence="15">Cation/H(+) antiporter 15-like</fullName>
    </recommendedName>
</protein>
<dbReference type="InterPro" id="IPR006153">
    <property type="entry name" value="Cation/H_exchanger_TM"/>
</dbReference>
<evidence type="ECO:0000256" key="1">
    <source>
        <dbReference type="ARBA" id="ARBA00004141"/>
    </source>
</evidence>
<evidence type="ECO:0000256" key="9">
    <source>
        <dbReference type="ARBA" id="ARBA00038341"/>
    </source>
</evidence>
<dbReference type="InterPro" id="IPR057291">
    <property type="entry name" value="CHX17_2nd"/>
</dbReference>
<evidence type="ECO:0000256" key="4">
    <source>
        <dbReference type="ARBA" id="ARBA00022692"/>
    </source>
</evidence>
<evidence type="ECO:0000256" key="7">
    <source>
        <dbReference type="ARBA" id="ARBA00023065"/>
    </source>
</evidence>
<evidence type="ECO:0000259" key="13">
    <source>
        <dbReference type="Pfam" id="PF23259"/>
    </source>
</evidence>
<evidence type="ECO:0000256" key="8">
    <source>
        <dbReference type="ARBA" id="ARBA00023136"/>
    </source>
</evidence>
<feature type="transmembrane region" description="Helical" evidence="10">
    <location>
        <begin position="351"/>
        <end position="372"/>
    </location>
</feature>
<organism evidence="14">
    <name type="scientific">Cucumis melo</name>
    <name type="common">Muskmelon</name>
    <dbReference type="NCBI Taxonomy" id="3656"/>
    <lineage>
        <taxon>Eukaryota</taxon>
        <taxon>Viridiplantae</taxon>
        <taxon>Streptophyta</taxon>
        <taxon>Embryophyta</taxon>
        <taxon>Tracheophyta</taxon>
        <taxon>Spermatophyta</taxon>
        <taxon>Magnoliopsida</taxon>
        <taxon>eudicotyledons</taxon>
        <taxon>Gunneridae</taxon>
        <taxon>Pentapetalae</taxon>
        <taxon>rosids</taxon>
        <taxon>fabids</taxon>
        <taxon>Cucurbitales</taxon>
        <taxon>Cucurbitaceae</taxon>
        <taxon>Benincaseae</taxon>
        <taxon>Cucumis</taxon>
    </lineage>
</organism>
<feature type="transmembrane region" description="Helical" evidence="10">
    <location>
        <begin position="168"/>
        <end position="190"/>
    </location>
</feature>
<dbReference type="Gene3D" id="3.40.50.12370">
    <property type="match status" value="1"/>
</dbReference>
<evidence type="ECO:0000256" key="10">
    <source>
        <dbReference type="SAM" id="Phobius"/>
    </source>
</evidence>
<dbReference type="GO" id="GO:0016020">
    <property type="term" value="C:membrane"/>
    <property type="evidence" value="ECO:0007669"/>
    <property type="project" value="UniProtKB-SubCell"/>
</dbReference>
<keyword evidence="2" id="KW-0813">Transport</keyword>
<dbReference type="GO" id="GO:1902600">
    <property type="term" value="P:proton transmembrane transport"/>
    <property type="evidence" value="ECO:0007669"/>
    <property type="project" value="InterPro"/>
</dbReference>
<feature type="domain" description="Cation/H(+) antiporter central" evidence="12">
    <location>
        <begin position="518"/>
        <end position="639"/>
    </location>
</feature>
<keyword evidence="8 10" id="KW-0472">Membrane</keyword>
<feature type="transmembrane region" description="Helical" evidence="10">
    <location>
        <begin position="210"/>
        <end position="231"/>
    </location>
</feature>
<feature type="transmembrane region" description="Helical" evidence="10">
    <location>
        <begin position="378"/>
        <end position="401"/>
    </location>
</feature>
<comment type="similarity">
    <text evidence="9">Belongs to the monovalent cation:proton antiporter 2 (CPA2) transporter (TC 2.A.37) family. CHX (TC 2.A.37.4) subfamily.</text>
</comment>
<dbReference type="PANTHER" id="PTHR32468">
    <property type="entry name" value="CATION/H + ANTIPORTER"/>
    <property type="match status" value="1"/>
</dbReference>
<feature type="transmembrane region" description="Helical" evidence="10">
    <location>
        <begin position="311"/>
        <end position="339"/>
    </location>
</feature>
<sequence length="818" mass="91069">MSPIQESSLDLSPSHSAMEARMEEGFPFICHPSNRINSRGIWLRDDFLSFSLPLLLLQLSLSSILTRFLSFFLKRCAQPSFISQILILPLIVACCDDNSMFSIGFCNGSCLDLLDLGMSIRYPKNVQCNIQYNNDINSWDMKLNGCFNQAGIILGPSVLGYYSPFASIVFPLSGINVLETFSIFGLMLFIFQIGVKTDPMVIVKSGKKALAVGILIFILSNALARLTTFVLKHFLSLDKEISSVLPHVAMLLSMTSFPVVACFLDEFEILNSDIGRLACSSSMVCEICFWSVVSFRFALRSFEEMSPETSLALLICGLLGEATGLTAVSTSFVLGLVIPDGPPLGAALTDMLDCFVSVLLMPIFFIACGLRNLENVGVIHLVVFVSLVGKVVGSIVPSLLCRMPFRDALTLGLIMNCKGTIELVILISWKVQNVMNDESFTIMIVSLILETGFISPLIKAIYNPSRKFLAYKRRTILHLRDDEELRILACIHGLENAQAILDLLLVSNPTHQSHINLIVLHHIKLAGRSSPLLIAHQPRERSFSYKTLSEQIFSAFRRLEGHFSDRIVITCYKGISPYPTMYNDVCSLALDKRTTFIVIPFHRQRMVGEGLKSSHAMRQLNNNVLEKAPCTVGVLIDNGNVRSSHNFSRLAFHRVVVLFFGGADDREALAFATRVSEQDRIMVTLFHFSSSEEIVGSTARGKMLDTKLLSEFKLKTSQNNRISCQDKMVMDGGDLISVLKSLQNAYDLVIIGRRHAESWLMSDIRKSNERQGDLGAVGDFLASFNHESGTSILVVQQQTRLWGLRDPEDSTHLRRVKI</sequence>
<comment type="subcellular location">
    <subcellularLocation>
        <location evidence="1">Membrane</location>
        <topology evidence="1">Multi-pass membrane protein</topology>
    </subcellularLocation>
</comment>
<proteinExistence type="inferred from homology"/>
<feature type="transmembrane region" description="Helical" evidence="10">
    <location>
        <begin position="52"/>
        <end position="73"/>
    </location>
</feature>
<dbReference type="AlphaFoldDB" id="A0A9I9DY54"/>
<dbReference type="InterPro" id="IPR038770">
    <property type="entry name" value="Na+/solute_symporter_sf"/>
</dbReference>
<dbReference type="Gramene" id="MELO3C025687.2.1">
    <property type="protein sequence ID" value="MELO3C025687.2.1"/>
    <property type="gene ID" value="MELO3C025687.2"/>
</dbReference>
<keyword evidence="6 10" id="KW-1133">Transmembrane helix</keyword>
<keyword evidence="3" id="KW-0633">Potassium transport</keyword>
<accession>A0A9I9DY54</accession>